<dbReference type="Pfam" id="PF10502">
    <property type="entry name" value="Peptidase_S26"/>
    <property type="match status" value="1"/>
</dbReference>
<dbReference type="EC" id="3.4.21.89" evidence="3"/>
<feature type="transmembrane region" description="Helical" evidence="3">
    <location>
        <begin position="92"/>
        <end position="118"/>
    </location>
</feature>
<proteinExistence type="inferred from homology"/>
<comment type="similarity">
    <text evidence="2 3">Belongs to the peptidase S26 family.</text>
</comment>
<comment type="caution">
    <text evidence="6">The sequence shown here is derived from an EMBL/GenBank/DDBJ whole genome shotgun (WGS) entry which is preliminary data.</text>
</comment>
<keyword evidence="3" id="KW-0472">Membrane</keyword>
<keyword evidence="3" id="KW-0812">Transmembrane</keyword>
<dbReference type="GO" id="GO:0006465">
    <property type="term" value="P:signal peptide processing"/>
    <property type="evidence" value="ECO:0007669"/>
    <property type="project" value="InterPro"/>
</dbReference>
<evidence type="ECO:0000256" key="2">
    <source>
        <dbReference type="ARBA" id="ARBA00009370"/>
    </source>
</evidence>
<feature type="region of interest" description="Disordered" evidence="4">
    <location>
        <begin position="1"/>
        <end position="66"/>
    </location>
</feature>
<sequence length="272" mass="31945">MKLQSKKRQRHEQQVKNDERKNRKRKKQCRQVVIKKKVKEKSKNVQEKAKKKKAPDVALTHKPRKKKKAVKKKIKAVKKSSKQAYWKKVKMLLLEMVLAIISTATILLFFFNFFYAILKVEGYAMIPTIHGGDWVFVDKKKKIRSFDLIYFEIPNSKEKYIRRVIAMPGETVVYRDDTLIINGEIKDETFIGEQIAESKELKTTFTEDFTATTLTGHGEIPKEKFLVLGDNRSYATDSRYFGLVDKKDIIGVVTTRIWPMYKIENLDYRMIN</sequence>
<name>R2SWH7_9ENTE</name>
<keyword evidence="9" id="KW-1185">Reference proteome</keyword>
<dbReference type="InterPro" id="IPR019533">
    <property type="entry name" value="Peptidase_S26"/>
</dbReference>
<dbReference type="PRINTS" id="PR00727">
    <property type="entry name" value="LEADERPTASE"/>
</dbReference>
<dbReference type="STRING" id="155618.RV06_GL000272"/>
<keyword evidence="3" id="KW-0378">Hydrolase</keyword>
<dbReference type="NCBIfam" id="TIGR02227">
    <property type="entry name" value="sigpep_I_bact"/>
    <property type="match status" value="1"/>
</dbReference>
<reference evidence="7 9" key="2">
    <citation type="submission" date="2013-03" db="EMBL/GenBank/DDBJ databases">
        <title>The Genome Sequence of Enterococcus haemoperoxidus BAA-382 (PacBio/Illumina hybrid assembly).</title>
        <authorList>
            <consortium name="The Broad Institute Genomics Platform"/>
            <consortium name="The Broad Institute Genome Sequencing Center for Infectious Disease"/>
            <person name="Earl A."/>
            <person name="Russ C."/>
            <person name="Gilmore M."/>
            <person name="Surin D."/>
            <person name="Walker B."/>
            <person name="Young S."/>
            <person name="Zeng Q."/>
            <person name="Gargeya S."/>
            <person name="Fitzgerald M."/>
            <person name="Haas B."/>
            <person name="Abouelleil A."/>
            <person name="Allen A.W."/>
            <person name="Alvarado L."/>
            <person name="Arachchi H.M."/>
            <person name="Berlin A.M."/>
            <person name="Chapman S.B."/>
            <person name="Gainer-Dewar J."/>
            <person name="Goldberg J."/>
            <person name="Griggs A."/>
            <person name="Gujja S."/>
            <person name="Hansen M."/>
            <person name="Howarth C."/>
            <person name="Imamovic A."/>
            <person name="Ireland A."/>
            <person name="Larimer J."/>
            <person name="McCowan C."/>
            <person name="Murphy C."/>
            <person name="Pearson M."/>
            <person name="Poon T.W."/>
            <person name="Priest M."/>
            <person name="Roberts A."/>
            <person name="Saif S."/>
            <person name="Shea T."/>
            <person name="Sisk P."/>
            <person name="Sykes S."/>
            <person name="Wortman J."/>
            <person name="Nusbaum C."/>
            <person name="Birren B."/>
        </authorList>
    </citation>
    <scope>NUCLEOTIDE SEQUENCE [LARGE SCALE GENOMIC DNA]</scope>
    <source>
        <strain evidence="7 9">ATCC BAA-382</strain>
    </source>
</reference>
<dbReference type="Gene3D" id="2.10.109.10">
    <property type="entry name" value="Umud Fragment, subunit A"/>
    <property type="match status" value="1"/>
</dbReference>
<dbReference type="EMBL" id="AJAR01000014">
    <property type="protein sequence ID" value="EOH97161.1"/>
    <property type="molecule type" value="Genomic_DNA"/>
</dbReference>
<dbReference type="GO" id="GO:0005886">
    <property type="term" value="C:plasma membrane"/>
    <property type="evidence" value="ECO:0007669"/>
    <property type="project" value="UniProtKB-SubCell"/>
</dbReference>
<evidence type="ECO:0000313" key="8">
    <source>
        <dbReference type="Proteomes" id="UP000013858"/>
    </source>
</evidence>
<evidence type="ECO:0000256" key="1">
    <source>
        <dbReference type="ARBA" id="ARBA00004401"/>
    </source>
</evidence>
<dbReference type="AlphaFoldDB" id="R2SWH7"/>
<dbReference type="Proteomes" id="UP000014197">
    <property type="component" value="Unassembled WGS sequence"/>
</dbReference>
<keyword evidence="3" id="KW-0645">Protease</keyword>
<evidence type="ECO:0000313" key="9">
    <source>
        <dbReference type="Proteomes" id="UP000014197"/>
    </source>
</evidence>
<evidence type="ECO:0000256" key="3">
    <source>
        <dbReference type="RuleBase" id="RU362042"/>
    </source>
</evidence>
<comment type="catalytic activity">
    <reaction evidence="3">
        <text>Cleavage of hydrophobic, N-terminal signal or leader sequences from secreted and periplasmic proteins.</text>
        <dbReference type="EC" id="3.4.21.89"/>
    </reaction>
</comment>
<dbReference type="InterPro" id="IPR036286">
    <property type="entry name" value="LexA/Signal_pep-like_sf"/>
</dbReference>
<dbReference type="GO" id="GO:0004252">
    <property type="term" value="F:serine-type endopeptidase activity"/>
    <property type="evidence" value="ECO:0007669"/>
    <property type="project" value="InterPro"/>
</dbReference>
<keyword evidence="3" id="KW-1133">Transmembrane helix</keyword>
<dbReference type="SUPFAM" id="SSF51306">
    <property type="entry name" value="LexA/Signal peptidase"/>
    <property type="match status" value="1"/>
</dbReference>
<dbReference type="InterPro" id="IPR000223">
    <property type="entry name" value="Pept_S26A_signal_pept_1"/>
</dbReference>
<dbReference type="GO" id="GO:0009003">
    <property type="term" value="F:signal peptidase activity"/>
    <property type="evidence" value="ECO:0007669"/>
    <property type="project" value="UniProtKB-EC"/>
</dbReference>
<protein>
    <recommendedName>
        <fullName evidence="3">Signal peptidase I</fullName>
        <ecNumber evidence="3">3.4.21.89</ecNumber>
    </recommendedName>
</protein>
<feature type="compositionally biased region" description="Basic residues" evidence="4">
    <location>
        <begin position="1"/>
        <end position="10"/>
    </location>
</feature>
<dbReference type="EMBL" id="ASVY01000003">
    <property type="protein sequence ID" value="EOT59974.1"/>
    <property type="molecule type" value="Genomic_DNA"/>
</dbReference>
<dbReference type="PANTHER" id="PTHR43390:SF1">
    <property type="entry name" value="CHLOROPLAST PROCESSING PEPTIDASE"/>
    <property type="match status" value="1"/>
</dbReference>
<evidence type="ECO:0000259" key="5">
    <source>
        <dbReference type="Pfam" id="PF10502"/>
    </source>
</evidence>
<dbReference type="PANTHER" id="PTHR43390">
    <property type="entry name" value="SIGNAL PEPTIDASE I"/>
    <property type="match status" value="1"/>
</dbReference>
<gene>
    <name evidence="7" type="ORF">I583_02609</name>
    <name evidence="6" type="ORF">UAW_01643</name>
</gene>
<feature type="domain" description="Peptidase S26" evidence="5">
    <location>
        <begin position="94"/>
        <end position="258"/>
    </location>
</feature>
<organism evidence="6 8">
    <name type="scientific">Enterococcus haemoperoxidus ATCC BAA-382</name>
    <dbReference type="NCBI Taxonomy" id="1158608"/>
    <lineage>
        <taxon>Bacteria</taxon>
        <taxon>Bacillati</taxon>
        <taxon>Bacillota</taxon>
        <taxon>Bacilli</taxon>
        <taxon>Lactobacillales</taxon>
        <taxon>Enterococcaceae</taxon>
        <taxon>Enterococcus</taxon>
    </lineage>
</organism>
<evidence type="ECO:0000256" key="4">
    <source>
        <dbReference type="SAM" id="MobiDB-lite"/>
    </source>
</evidence>
<dbReference type="Proteomes" id="UP000013858">
    <property type="component" value="Unassembled WGS sequence"/>
</dbReference>
<dbReference type="eggNOG" id="COG0681">
    <property type="taxonomic scope" value="Bacteria"/>
</dbReference>
<dbReference type="PATRIC" id="fig|1158608.3.peg.1623"/>
<comment type="subcellular location">
    <subcellularLocation>
        <location evidence="1">Cell membrane</location>
        <topology evidence="1">Single-pass type II membrane protein</topology>
    </subcellularLocation>
    <subcellularLocation>
        <location evidence="3">Membrane</location>
        <topology evidence="3">Single-pass type II membrane protein</topology>
    </subcellularLocation>
</comment>
<accession>R2SWH7</accession>
<evidence type="ECO:0000313" key="7">
    <source>
        <dbReference type="EMBL" id="EOT59974.1"/>
    </source>
</evidence>
<feature type="compositionally biased region" description="Basic residues" evidence="4">
    <location>
        <begin position="22"/>
        <end position="40"/>
    </location>
</feature>
<evidence type="ECO:0000313" key="6">
    <source>
        <dbReference type="EMBL" id="EOH97161.1"/>
    </source>
</evidence>
<reference evidence="6 8" key="1">
    <citation type="submission" date="2013-02" db="EMBL/GenBank/DDBJ databases">
        <title>The Genome Sequence of Enterococcus haemoperoxidus BAA-382.</title>
        <authorList>
            <consortium name="The Broad Institute Genome Sequencing Platform"/>
            <consortium name="The Broad Institute Genome Sequencing Center for Infectious Disease"/>
            <person name="Earl A.M."/>
            <person name="Gilmore M.S."/>
            <person name="Lebreton F."/>
            <person name="Walker B."/>
            <person name="Young S.K."/>
            <person name="Zeng Q."/>
            <person name="Gargeya S."/>
            <person name="Fitzgerald M."/>
            <person name="Haas B."/>
            <person name="Abouelleil A."/>
            <person name="Alvarado L."/>
            <person name="Arachchi H.M."/>
            <person name="Berlin A.M."/>
            <person name="Chapman S.B."/>
            <person name="Dewar J."/>
            <person name="Goldberg J."/>
            <person name="Griggs A."/>
            <person name="Gujja S."/>
            <person name="Hansen M."/>
            <person name="Howarth C."/>
            <person name="Imamovic A."/>
            <person name="Larimer J."/>
            <person name="McCowan C."/>
            <person name="Murphy C."/>
            <person name="Neiman D."/>
            <person name="Pearson M."/>
            <person name="Priest M."/>
            <person name="Roberts A."/>
            <person name="Saif S."/>
            <person name="Shea T."/>
            <person name="Sisk P."/>
            <person name="Sykes S."/>
            <person name="Wortman J."/>
            <person name="Nusbaum C."/>
            <person name="Birren B."/>
        </authorList>
    </citation>
    <scope>NUCLEOTIDE SEQUENCE [LARGE SCALE GENOMIC DNA]</scope>
    <source>
        <strain evidence="6 8">ATCC BAA-382</strain>
    </source>
</reference>
<dbReference type="CDD" id="cd06530">
    <property type="entry name" value="S26_SPase_I"/>
    <property type="match status" value="1"/>
</dbReference>
<feature type="compositionally biased region" description="Basic and acidic residues" evidence="4">
    <location>
        <begin position="11"/>
        <end position="21"/>
    </location>
</feature>